<dbReference type="PANTHER" id="PTHR30532">
    <property type="entry name" value="IRON III DICITRATE-BINDING PERIPLASMIC PROTEIN"/>
    <property type="match status" value="1"/>
</dbReference>
<dbReference type="InterPro" id="IPR002491">
    <property type="entry name" value="ABC_transptr_periplasmic_BD"/>
</dbReference>
<gene>
    <name evidence="7" type="primary">yfiY</name>
    <name evidence="7" type="ORF">LAS9267_01487</name>
    <name evidence="8" type="ORF">QBD03_02220</name>
</gene>
<evidence type="ECO:0000256" key="4">
    <source>
        <dbReference type="ARBA" id="ARBA00022729"/>
    </source>
</evidence>
<evidence type="ECO:0000256" key="5">
    <source>
        <dbReference type="SAM" id="SignalP"/>
    </source>
</evidence>
<evidence type="ECO:0000259" key="6">
    <source>
        <dbReference type="PROSITE" id="PS50983"/>
    </source>
</evidence>
<dbReference type="AlphaFoldDB" id="A0AAE8SAV9"/>
<evidence type="ECO:0000313" key="7">
    <source>
        <dbReference type="EMBL" id="SPE21795.1"/>
    </source>
</evidence>
<sequence>MKKSSRFIAILGLTSLIILAGCQAKTATKKQTRTITDSMDHKVSVPTHPKRVIGSYLEDYLVSLDIKPVVQWSVKNGTSRQDYLAKYLKNVPTINYDLPFEAVAKAKPDLILVGDNSAVQGGKYAQYNKLAPTYVVKNGAKVNWRTQLKDVAKAVNKEDKGQAVLKDYDQKLASAKKTIQTKAPNKSAAVLWVTNNSAFMVNDHAASGALLYQDLGLKEPELVKTISKNATADWMPVSLEKLTELDADYIFLVNSDRGAAMFKEPIWQNVKAVKNKQLYSYDKSSSWMYKGPIAYEEMIQSVLKVVK</sequence>
<protein>
    <submittedName>
        <fullName evidence="8">ABC transporter substrate-binding protein</fullName>
    </submittedName>
    <submittedName>
        <fullName evidence="7">Siderophore-binding lipoprotein YfiY</fullName>
    </submittedName>
</protein>
<feature type="domain" description="Fe/B12 periplasmic-binding" evidence="6">
    <location>
        <begin position="49"/>
        <end position="307"/>
    </location>
</feature>
<keyword evidence="3" id="KW-0813">Transport</keyword>
<dbReference type="PROSITE" id="PS51257">
    <property type="entry name" value="PROKAR_LIPOPROTEIN"/>
    <property type="match status" value="1"/>
</dbReference>
<comment type="subcellular location">
    <subcellularLocation>
        <location evidence="1">Cell envelope</location>
    </subcellularLocation>
</comment>
<dbReference type="Pfam" id="PF01497">
    <property type="entry name" value="Peripla_BP_2"/>
    <property type="match status" value="1"/>
</dbReference>
<organism evidence="7 9">
    <name type="scientific">Latilactobacillus sakei</name>
    <name type="common">Lactobacillus sakei</name>
    <dbReference type="NCBI Taxonomy" id="1599"/>
    <lineage>
        <taxon>Bacteria</taxon>
        <taxon>Bacillati</taxon>
        <taxon>Bacillota</taxon>
        <taxon>Bacilli</taxon>
        <taxon>Lactobacillales</taxon>
        <taxon>Lactobacillaceae</taxon>
        <taxon>Latilactobacillus</taxon>
    </lineage>
</organism>
<dbReference type="Proteomes" id="UP000239650">
    <property type="component" value="Unassembled WGS sequence"/>
</dbReference>
<dbReference type="EMBL" id="OKRC01000007">
    <property type="protein sequence ID" value="SPE21795.1"/>
    <property type="molecule type" value="Genomic_DNA"/>
</dbReference>
<proteinExistence type="inferred from homology"/>
<feature type="chain" id="PRO_5041893566" evidence="5">
    <location>
        <begin position="21"/>
        <end position="307"/>
    </location>
</feature>
<dbReference type="GO" id="GO:0030288">
    <property type="term" value="C:outer membrane-bounded periplasmic space"/>
    <property type="evidence" value="ECO:0007669"/>
    <property type="project" value="TreeGrafter"/>
</dbReference>
<evidence type="ECO:0000313" key="8">
    <source>
        <dbReference type="EMBL" id="WGI19577.1"/>
    </source>
</evidence>
<reference evidence="7 9" key="1">
    <citation type="submission" date="2018-02" db="EMBL/GenBank/DDBJ databases">
        <authorList>
            <person name="Rodrigo-Torres L."/>
            <person name="Arahal R. D."/>
            <person name="Lucena T."/>
        </authorList>
    </citation>
    <scope>NUCLEOTIDE SEQUENCE [LARGE SCALE GENOMIC DNA]</scope>
    <source>
        <strain evidence="7 9">CECT 9267</strain>
    </source>
</reference>
<dbReference type="EMBL" id="CP122959">
    <property type="protein sequence ID" value="WGI19577.1"/>
    <property type="molecule type" value="Genomic_DNA"/>
</dbReference>
<evidence type="ECO:0000256" key="2">
    <source>
        <dbReference type="ARBA" id="ARBA00008814"/>
    </source>
</evidence>
<feature type="signal peptide" evidence="5">
    <location>
        <begin position="1"/>
        <end position="20"/>
    </location>
</feature>
<keyword evidence="4 5" id="KW-0732">Signal</keyword>
<dbReference type="InterPro" id="IPR051313">
    <property type="entry name" value="Bact_iron-sidero_bind"/>
</dbReference>
<keyword evidence="7" id="KW-0449">Lipoprotein</keyword>
<evidence type="ECO:0000313" key="9">
    <source>
        <dbReference type="Proteomes" id="UP000239650"/>
    </source>
</evidence>
<evidence type="ECO:0000256" key="3">
    <source>
        <dbReference type="ARBA" id="ARBA00022448"/>
    </source>
</evidence>
<dbReference type="GO" id="GO:1901678">
    <property type="term" value="P:iron coordination entity transport"/>
    <property type="evidence" value="ECO:0007669"/>
    <property type="project" value="UniProtKB-ARBA"/>
</dbReference>
<reference evidence="8" key="2">
    <citation type="submission" date="2023-04" db="EMBL/GenBank/DDBJ databases">
        <title>Novel strain of Lactilactobacillus sakei and use thereof.</title>
        <authorList>
            <person name="Kim S.Y."/>
        </authorList>
    </citation>
    <scope>NUCLEOTIDE SEQUENCE</scope>
    <source>
        <strain evidence="8">HUP1</strain>
    </source>
</reference>
<comment type="similarity">
    <text evidence="2">Belongs to the bacterial solute-binding protein 8 family.</text>
</comment>
<name>A0AAE8SAV9_LATSK</name>
<dbReference type="PANTHER" id="PTHR30532:SF26">
    <property type="entry name" value="IRON(3+)-HYDROXAMATE-BINDING PROTEIN FHUD"/>
    <property type="match status" value="1"/>
</dbReference>
<dbReference type="PROSITE" id="PS50983">
    <property type="entry name" value="FE_B12_PBP"/>
    <property type="match status" value="1"/>
</dbReference>
<dbReference type="Gene3D" id="3.40.50.1980">
    <property type="entry name" value="Nitrogenase molybdenum iron protein domain"/>
    <property type="match status" value="2"/>
</dbReference>
<dbReference type="SUPFAM" id="SSF53807">
    <property type="entry name" value="Helical backbone' metal receptor"/>
    <property type="match status" value="1"/>
</dbReference>
<accession>A0AAE8SAV9</accession>
<evidence type="ECO:0000256" key="1">
    <source>
        <dbReference type="ARBA" id="ARBA00004196"/>
    </source>
</evidence>
<dbReference type="RefSeq" id="WP_061827227.1">
    <property type="nucleotide sequence ID" value="NZ_CABFKU010000045.1"/>
</dbReference>
<dbReference type="Proteomes" id="UP001179858">
    <property type="component" value="Chromosome"/>
</dbReference>